<organism evidence="2 3">
    <name type="scientific">Paraglomus occultum</name>
    <dbReference type="NCBI Taxonomy" id="144539"/>
    <lineage>
        <taxon>Eukaryota</taxon>
        <taxon>Fungi</taxon>
        <taxon>Fungi incertae sedis</taxon>
        <taxon>Mucoromycota</taxon>
        <taxon>Glomeromycotina</taxon>
        <taxon>Glomeromycetes</taxon>
        <taxon>Paraglomerales</taxon>
        <taxon>Paraglomeraceae</taxon>
        <taxon>Paraglomus</taxon>
    </lineage>
</organism>
<dbReference type="Proteomes" id="UP000789572">
    <property type="component" value="Unassembled WGS sequence"/>
</dbReference>
<proteinExistence type="predicted"/>
<evidence type="ECO:0000313" key="2">
    <source>
        <dbReference type="EMBL" id="CAG8615638.1"/>
    </source>
</evidence>
<sequence>DQRTGGRGRKTDSSKKSSIEQHLQTPSSAMVRSPPPPMAPQSLYELTLSLSS</sequence>
<comment type="caution">
    <text evidence="2">The sequence shown here is derived from an EMBL/GenBank/DDBJ whole genome shotgun (WGS) entry which is preliminary data.</text>
</comment>
<dbReference type="AlphaFoldDB" id="A0A9N9CYB6"/>
<evidence type="ECO:0000313" key="3">
    <source>
        <dbReference type="Proteomes" id="UP000789572"/>
    </source>
</evidence>
<dbReference type="EMBL" id="CAJVPJ010002208">
    <property type="protein sequence ID" value="CAG8615638.1"/>
    <property type="molecule type" value="Genomic_DNA"/>
</dbReference>
<accession>A0A9N9CYB6</accession>
<evidence type="ECO:0000256" key="1">
    <source>
        <dbReference type="SAM" id="MobiDB-lite"/>
    </source>
</evidence>
<reference evidence="2" key="1">
    <citation type="submission" date="2021-06" db="EMBL/GenBank/DDBJ databases">
        <authorList>
            <person name="Kallberg Y."/>
            <person name="Tangrot J."/>
            <person name="Rosling A."/>
        </authorList>
    </citation>
    <scope>NUCLEOTIDE SEQUENCE</scope>
    <source>
        <strain evidence="2">IA702</strain>
    </source>
</reference>
<feature type="region of interest" description="Disordered" evidence="1">
    <location>
        <begin position="1"/>
        <end position="52"/>
    </location>
</feature>
<feature type="compositionally biased region" description="Polar residues" evidence="1">
    <location>
        <begin position="20"/>
        <end position="30"/>
    </location>
</feature>
<feature type="compositionally biased region" description="Basic and acidic residues" evidence="1">
    <location>
        <begin position="1"/>
        <end position="19"/>
    </location>
</feature>
<feature type="non-terminal residue" evidence="2">
    <location>
        <position position="1"/>
    </location>
</feature>
<keyword evidence="3" id="KW-1185">Reference proteome</keyword>
<gene>
    <name evidence="2" type="ORF">POCULU_LOCUS8167</name>
</gene>
<name>A0A9N9CYB6_9GLOM</name>
<protein>
    <submittedName>
        <fullName evidence="2">7465_t:CDS:1</fullName>
    </submittedName>
</protein>